<dbReference type="Pfam" id="PF00650">
    <property type="entry name" value="CRAL_TRIO"/>
    <property type="match status" value="2"/>
</dbReference>
<dbReference type="GO" id="GO:0005737">
    <property type="term" value="C:cytoplasm"/>
    <property type="evidence" value="ECO:0007669"/>
    <property type="project" value="TreeGrafter"/>
</dbReference>
<dbReference type="Gene3D" id="3.40.525.10">
    <property type="entry name" value="CRAL-TRIO lipid binding domain"/>
    <property type="match status" value="2"/>
</dbReference>
<dbReference type="InterPro" id="IPR008906">
    <property type="entry name" value="HATC_C_dom"/>
</dbReference>
<evidence type="ECO:0000256" key="1">
    <source>
        <dbReference type="SAM" id="MobiDB-lite"/>
    </source>
</evidence>
<dbReference type="InterPro" id="IPR051064">
    <property type="entry name" value="SEC14/CRAL-TRIO_domain"/>
</dbReference>
<protein>
    <submittedName>
        <fullName evidence="3">Phosphatidylinositol/phosphatidylcholine transfer protein SFH4</fullName>
    </submittedName>
</protein>
<dbReference type="InterPro" id="IPR012337">
    <property type="entry name" value="RNaseH-like_sf"/>
</dbReference>
<dbReference type="SUPFAM" id="SSF52087">
    <property type="entry name" value="CRAL/TRIO domain"/>
    <property type="match status" value="2"/>
</dbReference>
<dbReference type="PANTHER" id="PTHR23324">
    <property type="entry name" value="SEC14 RELATED PROTEIN"/>
    <property type="match status" value="1"/>
</dbReference>
<dbReference type="CDD" id="cd00170">
    <property type="entry name" value="SEC14"/>
    <property type="match status" value="2"/>
</dbReference>
<keyword evidence="4" id="KW-1185">Reference proteome</keyword>
<evidence type="ECO:0000259" key="2">
    <source>
        <dbReference type="PROSITE" id="PS50191"/>
    </source>
</evidence>
<dbReference type="Proteomes" id="UP000198287">
    <property type="component" value="Unassembled WGS sequence"/>
</dbReference>
<evidence type="ECO:0000313" key="4">
    <source>
        <dbReference type="Proteomes" id="UP000198287"/>
    </source>
</evidence>
<reference evidence="3 4" key="1">
    <citation type="submission" date="2015-12" db="EMBL/GenBank/DDBJ databases">
        <title>The genome of Folsomia candida.</title>
        <authorList>
            <person name="Faddeeva A."/>
            <person name="Derks M.F."/>
            <person name="Anvar Y."/>
            <person name="Smit S."/>
            <person name="Van Straalen N."/>
            <person name="Roelofs D."/>
        </authorList>
    </citation>
    <scope>NUCLEOTIDE SEQUENCE [LARGE SCALE GENOMIC DNA]</scope>
    <source>
        <strain evidence="3 4">VU population</strain>
        <tissue evidence="3">Whole body</tissue>
    </source>
</reference>
<dbReference type="GO" id="GO:0046983">
    <property type="term" value="F:protein dimerization activity"/>
    <property type="evidence" value="ECO:0007669"/>
    <property type="project" value="InterPro"/>
</dbReference>
<dbReference type="PROSITE" id="PS50191">
    <property type="entry name" value="CRAL_TRIO"/>
    <property type="match status" value="2"/>
</dbReference>
<feature type="region of interest" description="Disordered" evidence="1">
    <location>
        <begin position="1"/>
        <end position="35"/>
    </location>
</feature>
<feature type="domain" description="CRAL-TRIO" evidence="2">
    <location>
        <begin position="510"/>
        <end position="686"/>
    </location>
</feature>
<accession>A0A226DQI4</accession>
<sequence length="709" mass="82015">MGEIEKERDQAGKDAGHFEKPRPTDPGPEASYQCDKEKESQVHFDILGFWCGATKFPHLQKIAQRLLAIPASQSTDERVFSSTGATKQNFDVLGATNRVLKDIQWREDNDIDHILQEDWSDYDREFRVLVEGCDKTGRPVLSLPVGDWDLRRAIVAGQSDRLMRYFSKLYEEAAMVTRWFQKNEQRAVQATMIFDMGNFNLIQQGCARCIPIFFHILAVYEQHYPYFAHRCIAINTPEFALPIYDIFKGILSKHSTEILHIFGRNKKKWGKFLMEEIDESQLSKNLGGINVETLDYGDFRGMNTSLYTCAYLDSLLKRKFELEIGAEIFLQDDQGGGDRRRSIPILAENLITQNFEFFVKGEIQTEVKLDPACPVSSIIYGSVSTYKFMTCDPSVKKVNVDCAKQAGASDSITLSYRQSEYSTPTCRFWFEGWYCTFKDYNLENQFGQSCDKNTWGLSRIIKDEMDTWNQISLQISLDEFVSLTSSQKDALDQDVQWREDNDIDHILQEDWSDFDREYRVLVEGCDKSGRPVLSLPVGDWDLRRAIVAGQSDRLMRYFSKLFEEAAMVTRWFQKNEQRAVQATMIFDMGNFNLIQQGCARCIPIFVHILAVYEQHYPNFAHRVIAINTPELALPIYDIYKSILSRDVTDMLHIFGRNKKEWQQFLLEEIDESQLSKNLGGKNFETLDYGDFRGLNTSLYSCAYLNFLRN</sequence>
<organism evidence="3 4">
    <name type="scientific">Folsomia candida</name>
    <name type="common">Springtail</name>
    <dbReference type="NCBI Taxonomy" id="158441"/>
    <lineage>
        <taxon>Eukaryota</taxon>
        <taxon>Metazoa</taxon>
        <taxon>Ecdysozoa</taxon>
        <taxon>Arthropoda</taxon>
        <taxon>Hexapoda</taxon>
        <taxon>Collembola</taxon>
        <taxon>Entomobryomorpha</taxon>
        <taxon>Isotomoidea</taxon>
        <taxon>Isotomidae</taxon>
        <taxon>Proisotominae</taxon>
        <taxon>Folsomia</taxon>
    </lineage>
</organism>
<dbReference type="EMBL" id="LNIX01000013">
    <property type="protein sequence ID" value="OXA47459.1"/>
    <property type="molecule type" value="Genomic_DNA"/>
</dbReference>
<name>A0A226DQI4_FOLCA</name>
<dbReference type="SMART" id="SM00516">
    <property type="entry name" value="SEC14"/>
    <property type="match status" value="2"/>
</dbReference>
<evidence type="ECO:0000313" key="3">
    <source>
        <dbReference type="EMBL" id="OXA47459.1"/>
    </source>
</evidence>
<dbReference type="SUPFAM" id="SSF53098">
    <property type="entry name" value="Ribonuclease H-like"/>
    <property type="match status" value="1"/>
</dbReference>
<dbReference type="InterPro" id="IPR001251">
    <property type="entry name" value="CRAL-TRIO_dom"/>
</dbReference>
<dbReference type="AlphaFoldDB" id="A0A226DQI4"/>
<dbReference type="PANTHER" id="PTHR23324:SF83">
    <property type="entry name" value="SEC14-LIKE PROTEIN 2"/>
    <property type="match status" value="1"/>
</dbReference>
<gene>
    <name evidence="3" type="ORF">Fcan01_17555</name>
</gene>
<feature type="domain" description="CRAL-TRIO" evidence="2">
    <location>
        <begin position="118"/>
        <end position="294"/>
    </location>
</feature>
<dbReference type="InterPro" id="IPR036865">
    <property type="entry name" value="CRAL-TRIO_dom_sf"/>
</dbReference>
<feature type="compositionally biased region" description="Basic and acidic residues" evidence="1">
    <location>
        <begin position="1"/>
        <end position="23"/>
    </location>
</feature>
<comment type="caution">
    <text evidence="3">The sequence shown here is derived from an EMBL/GenBank/DDBJ whole genome shotgun (WGS) entry which is preliminary data.</text>
</comment>
<dbReference type="OrthoDB" id="75724at2759"/>
<dbReference type="Pfam" id="PF05699">
    <property type="entry name" value="Dimer_Tnp_hAT"/>
    <property type="match status" value="1"/>
</dbReference>
<proteinExistence type="predicted"/>